<dbReference type="Proteomes" id="UP000294155">
    <property type="component" value="Unassembled WGS sequence"/>
</dbReference>
<sequence length="187" mass="19748">MTSREKILAAVRANQPYETPLPDVPDFGGDSSLDRFTAVLQGIGGQVVEVADAARLDEVVRHLYPTARTVAAEVISATVAVTPETPIETLAAVDLAVLRGEFGVAENGAVWLPGANMLHRALPVVSQHLALVLRRADIVATMHQAYARLGSVDSYGIFLAGPSKTADIEQSLVIGAHGARSLTVFLV</sequence>
<feature type="domain" description="LUD" evidence="1">
    <location>
        <begin position="89"/>
        <end position="187"/>
    </location>
</feature>
<dbReference type="PANTHER" id="PTHR43682:SF1">
    <property type="entry name" value="LACTATE UTILIZATION PROTEIN C"/>
    <property type="match status" value="1"/>
</dbReference>
<organism evidence="2 3">
    <name type="scientific">Hymenobacter persicinus</name>
    <dbReference type="NCBI Taxonomy" id="2025506"/>
    <lineage>
        <taxon>Bacteria</taxon>
        <taxon>Pseudomonadati</taxon>
        <taxon>Bacteroidota</taxon>
        <taxon>Cytophagia</taxon>
        <taxon>Cytophagales</taxon>
        <taxon>Hymenobacteraceae</taxon>
        <taxon>Hymenobacter</taxon>
    </lineage>
</organism>
<accession>A0A4Q5L9R4</accession>
<reference evidence="2 3" key="1">
    <citation type="submission" date="2019-02" db="EMBL/GenBank/DDBJ databases">
        <title>Bacterial novel species isolated from soil.</title>
        <authorList>
            <person name="Jung H.-Y."/>
        </authorList>
    </citation>
    <scope>NUCLEOTIDE SEQUENCE [LARGE SCALE GENOMIC DNA]</scope>
    <source>
        <strain evidence="2 3">1-3-3-3</strain>
    </source>
</reference>
<dbReference type="SUPFAM" id="SSF100950">
    <property type="entry name" value="NagB/RpiA/CoA transferase-like"/>
    <property type="match status" value="1"/>
</dbReference>
<dbReference type="Pfam" id="PF02589">
    <property type="entry name" value="LUD_dom"/>
    <property type="match status" value="1"/>
</dbReference>
<keyword evidence="3" id="KW-1185">Reference proteome</keyword>
<dbReference type="EMBL" id="SEWE01000028">
    <property type="protein sequence ID" value="RYU78551.1"/>
    <property type="molecule type" value="Genomic_DNA"/>
</dbReference>
<dbReference type="InterPro" id="IPR037171">
    <property type="entry name" value="NagB/RpiA_transferase-like"/>
</dbReference>
<proteinExistence type="predicted"/>
<dbReference type="PANTHER" id="PTHR43682">
    <property type="entry name" value="LACTATE UTILIZATION PROTEIN C"/>
    <property type="match status" value="1"/>
</dbReference>
<name>A0A4Q5L9R4_9BACT</name>
<dbReference type="RefSeq" id="WP_129921699.1">
    <property type="nucleotide sequence ID" value="NZ_SEWE01000028.1"/>
</dbReference>
<gene>
    <name evidence="2" type="ORF">EWM57_13600</name>
</gene>
<comment type="caution">
    <text evidence="2">The sequence shown here is derived from an EMBL/GenBank/DDBJ whole genome shotgun (WGS) entry which is preliminary data.</text>
</comment>
<dbReference type="InterPro" id="IPR003741">
    <property type="entry name" value="LUD_dom"/>
</dbReference>
<dbReference type="AlphaFoldDB" id="A0A4Q5L9R4"/>
<dbReference type="OrthoDB" id="9794157at2"/>
<protein>
    <recommendedName>
        <fullName evidence="1">LUD domain-containing protein</fullName>
    </recommendedName>
</protein>
<evidence type="ECO:0000313" key="2">
    <source>
        <dbReference type="EMBL" id="RYU78551.1"/>
    </source>
</evidence>
<dbReference type="InterPro" id="IPR024185">
    <property type="entry name" value="FTHF_cligase-like_sf"/>
</dbReference>
<evidence type="ECO:0000259" key="1">
    <source>
        <dbReference type="Pfam" id="PF02589"/>
    </source>
</evidence>
<dbReference type="Gene3D" id="3.40.50.10420">
    <property type="entry name" value="NagB/RpiA/CoA transferase-like"/>
    <property type="match status" value="1"/>
</dbReference>
<evidence type="ECO:0000313" key="3">
    <source>
        <dbReference type="Proteomes" id="UP000294155"/>
    </source>
</evidence>